<reference evidence="2 3" key="1">
    <citation type="submission" date="2016-04" db="EMBL/GenBank/DDBJ databases">
        <title>First whole genome shotgun sequence of the bacterium Enteractinococcus sp. strain UASWS1574.</title>
        <authorList>
            <person name="Crovadore J."/>
            <person name="Chablais R."/>
            <person name="Lefort F."/>
        </authorList>
    </citation>
    <scope>NUCLEOTIDE SEQUENCE [LARGE SCALE GENOMIC DNA]</scope>
    <source>
        <strain evidence="2 3">UASWS1574</strain>
    </source>
</reference>
<evidence type="ECO:0000313" key="2">
    <source>
        <dbReference type="EMBL" id="OAV61465.1"/>
    </source>
</evidence>
<protein>
    <submittedName>
        <fullName evidence="2">Uncharacterized protein</fullName>
    </submittedName>
</protein>
<keyword evidence="3" id="KW-1185">Reference proteome</keyword>
<feature type="transmembrane region" description="Helical" evidence="1">
    <location>
        <begin position="12"/>
        <end position="31"/>
    </location>
</feature>
<keyword evidence="1" id="KW-0472">Membrane</keyword>
<keyword evidence="1" id="KW-0812">Transmembrane</keyword>
<proteinExistence type="predicted"/>
<feature type="transmembrane region" description="Helical" evidence="1">
    <location>
        <begin position="43"/>
        <end position="62"/>
    </location>
</feature>
<accession>A0A1B7M099</accession>
<dbReference type="EMBL" id="LXEY01000016">
    <property type="protein sequence ID" value="OAV61465.1"/>
    <property type="molecule type" value="Genomic_DNA"/>
</dbReference>
<sequence length="66" mass="7272">MHKQAPGIKVLWVFTLIVGLLLAGFAVVNIIVEEGHVNTQHWLLIGLGSVKIIGAIIGLWMFHRSD</sequence>
<dbReference type="OrthoDB" id="4965529at2"/>
<gene>
    <name evidence="2" type="ORF">A6F49_08445</name>
</gene>
<organism evidence="2 3">
    <name type="scientific">Enteractinococcus helveticum</name>
    <dbReference type="NCBI Taxonomy" id="1837282"/>
    <lineage>
        <taxon>Bacteria</taxon>
        <taxon>Bacillati</taxon>
        <taxon>Actinomycetota</taxon>
        <taxon>Actinomycetes</taxon>
        <taxon>Micrococcales</taxon>
        <taxon>Micrococcaceae</taxon>
    </lineage>
</organism>
<dbReference type="RefSeq" id="WP_043057647.1">
    <property type="nucleotide sequence ID" value="NZ_LXEY01000016.1"/>
</dbReference>
<keyword evidence="1" id="KW-1133">Transmembrane helix</keyword>
<evidence type="ECO:0000256" key="1">
    <source>
        <dbReference type="SAM" id="Phobius"/>
    </source>
</evidence>
<dbReference type="AlphaFoldDB" id="A0A1B7M099"/>
<dbReference type="Proteomes" id="UP000078292">
    <property type="component" value="Unassembled WGS sequence"/>
</dbReference>
<comment type="caution">
    <text evidence="2">The sequence shown here is derived from an EMBL/GenBank/DDBJ whole genome shotgun (WGS) entry which is preliminary data.</text>
</comment>
<evidence type="ECO:0000313" key="3">
    <source>
        <dbReference type="Proteomes" id="UP000078292"/>
    </source>
</evidence>
<dbReference type="STRING" id="1837282.A6F49_08445"/>
<name>A0A1B7M099_9MICC</name>